<keyword evidence="1" id="KW-0472">Membrane</keyword>
<dbReference type="STRING" id="743788.S8EGS8"/>
<evidence type="ECO:0000313" key="3">
    <source>
        <dbReference type="Proteomes" id="UP000015241"/>
    </source>
</evidence>
<dbReference type="Proteomes" id="UP000015241">
    <property type="component" value="Unassembled WGS sequence"/>
</dbReference>
<dbReference type="PANTHER" id="PTHR28002">
    <property type="entry name" value="MIOREX COMPLEX COMPONENT 11"/>
    <property type="match status" value="1"/>
</dbReference>
<organism evidence="2 3">
    <name type="scientific">Fomitopsis schrenkii</name>
    <name type="common">Brown rot fungus</name>
    <dbReference type="NCBI Taxonomy" id="2126942"/>
    <lineage>
        <taxon>Eukaryota</taxon>
        <taxon>Fungi</taxon>
        <taxon>Dikarya</taxon>
        <taxon>Basidiomycota</taxon>
        <taxon>Agaricomycotina</taxon>
        <taxon>Agaricomycetes</taxon>
        <taxon>Polyporales</taxon>
        <taxon>Fomitopsis</taxon>
    </lineage>
</organism>
<name>S8EGS8_FOMSC</name>
<dbReference type="OrthoDB" id="5580261at2759"/>
<evidence type="ECO:0000256" key="1">
    <source>
        <dbReference type="SAM" id="Phobius"/>
    </source>
</evidence>
<dbReference type="eggNOG" id="ENOG502S9XM">
    <property type="taxonomic scope" value="Eukaryota"/>
</dbReference>
<dbReference type="AlphaFoldDB" id="S8EGS8"/>
<dbReference type="Pfam" id="PF10306">
    <property type="entry name" value="FLILHELTA"/>
    <property type="match status" value="1"/>
</dbReference>
<keyword evidence="1" id="KW-0812">Transmembrane</keyword>
<gene>
    <name evidence="2" type="ORF">FOMPIDRAFT_1029285</name>
</gene>
<dbReference type="InParanoid" id="S8EGS8"/>
<protein>
    <submittedName>
        <fullName evidence="2">Uncharacterized protein</fullName>
    </submittedName>
</protein>
<keyword evidence="3" id="KW-1185">Reference proteome</keyword>
<keyword evidence="1" id="KW-1133">Transmembrane helix</keyword>
<dbReference type="EMBL" id="KE504135">
    <property type="protein sequence ID" value="EPT02429.1"/>
    <property type="molecule type" value="Genomic_DNA"/>
</dbReference>
<dbReference type="PANTHER" id="PTHR28002:SF1">
    <property type="entry name" value="MIOREX COMPLEX COMPONENT 11"/>
    <property type="match status" value="1"/>
</dbReference>
<dbReference type="GO" id="GO:0005739">
    <property type="term" value="C:mitochondrion"/>
    <property type="evidence" value="ECO:0007669"/>
    <property type="project" value="TreeGrafter"/>
</dbReference>
<accession>S8EGS8</accession>
<feature type="transmembrane region" description="Helical" evidence="1">
    <location>
        <begin position="54"/>
        <end position="77"/>
    </location>
</feature>
<dbReference type="HOGENOM" id="CLU_106792_0_0_1"/>
<dbReference type="InterPro" id="IPR018811">
    <property type="entry name" value="MRX11"/>
</dbReference>
<sequence length="213" mass="23973">MSRESGSVAVASVRRMHCLAAPSTTSKVRKGRFAPYWQALNALAERTRTPLPSLIFSFAVLHELTAIVPVVGLFFAARTLNVGERVLKSFPDKFTNEAKYHPSGDEASYRQKMEAKWWYEGRQMAERVGRRYGLFGFPKNGTERATTLSEAEQGSVLFKAGPDIVNFIFAYLTTKSLLPVRVGLSLYWSPAFSRRVVEPTRATIVRCFRRKSA</sequence>
<proteinExistence type="predicted"/>
<reference evidence="2 3" key="1">
    <citation type="journal article" date="2012" name="Science">
        <title>The Paleozoic origin of enzymatic lignin decomposition reconstructed from 31 fungal genomes.</title>
        <authorList>
            <person name="Floudas D."/>
            <person name="Binder M."/>
            <person name="Riley R."/>
            <person name="Barry K."/>
            <person name="Blanchette R.A."/>
            <person name="Henrissat B."/>
            <person name="Martinez A.T."/>
            <person name="Otillar R."/>
            <person name="Spatafora J.W."/>
            <person name="Yadav J.S."/>
            <person name="Aerts A."/>
            <person name="Benoit I."/>
            <person name="Boyd A."/>
            <person name="Carlson A."/>
            <person name="Copeland A."/>
            <person name="Coutinho P.M."/>
            <person name="de Vries R.P."/>
            <person name="Ferreira P."/>
            <person name="Findley K."/>
            <person name="Foster B."/>
            <person name="Gaskell J."/>
            <person name="Glotzer D."/>
            <person name="Gorecki P."/>
            <person name="Heitman J."/>
            <person name="Hesse C."/>
            <person name="Hori C."/>
            <person name="Igarashi K."/>
            <person name="Jurgens J.A."/>
            <person name="Kallen N."/>
            <person name="Kersten P."/>
            <person name="Kohler A."/>
            <person name="Kuees U."/>
            <person name="Kumar T.K.A."/>
            <person name="Kuo A."/>
            <person name="LaButti K."/>
            <person name="Larrondo L.F."/>
            <person name="Lindquist E."/>
            <person name="Ling A."/>
            <person name="Lombard V."/>
            <person name="Lucas S."/>
            <person name="Lundell T."/>
            <person name="Martin R."/>
            <person name="McLaughlin D.J."/>
            <person name="Morgenstern I."/>
            <person name="Morin E."/>
            <person name="Murat C."/>
            <person name="Nagy L.G."/>
            <person name="Nolan M."/>
            <person name="Ohm R.A."/>
            <person name="Patyshakuliyeva A."/>
            <person name="Rokas A."/>
            <person name="Ruiz-Duenas F.J."/>
            <person name="Sabat G."/>
            <person name="Salamov A."/>
            <person name="Samejima M."/>
            <person name="Schmutz J."/>
            <person name="Slot J.C."/>
            <person name="St John F."/>
            <person name="Stenlid J."/>
            <person name="Sun H."/>
            <person name="Sun S."/>
            <person name="Syed K."/>
            <person name="Tsang A."/>
            <person name="Wiebenga A."/>
            <person name="Young D."/>
            <person name="Pisabarro A."/>
            <person name="Eastwood D.C."/>
            <person name="Martin F."/>
            <person name="Cullen D."/>
            <person name="Grigoriev I.V."/>
            <person name="Hibbett D.S."/>
        </authorList>
    </citation>
    <scope>NUCLEOTIDE SEQUENCE</scope>
    <source>
        <strain evidence="3">FP-58527</strain>
    </source>
</reference>
<evidence type="ECO:0000313" key="2">
    <source>
        <dbReference type="EMBL" id="EPT02429.1"/>
    </source>
</evidence>